<dbReference type="InterPro" id="IPR049940">
    <property type="entry name" value="GluQ/Sye"/>
</dbReference>
<reference evidence="14" key="1">
    <citation type="submission" date="2018-05" db="EMBL/GenBank/DDBJ databases">
        <authorList>
            <person name="Lanie J.A."/>
            <person name="Ng W.-L."/>
            <person name="Kazmierczak K.M."/>
            <person name="Andrzejewski T.M."/>
            <person name="Davidsen T.M."/>
            <person name="Wayne K.J."/>
            <person name="Tettelin H."/>
            <person name="Glass J.I."/>
            <person name="Rusch D."/>
            <person name="Podicherti R."/>
            <person name="Tsui H.-C.T."/>
            <person name="Winkler M.E."/>
        </authorList>
    </citation>
    <scope>NUCLEOTIDE SEQUENCE</scope>
</reference>
<dbReference type="InterPro" id="IPR008925">
    <property type="entry name" value="aa_tRNA-synth_I_cd-bd_sf"/>
</dbReference>
<dbReference type="NCBIfam" id="TIGR00464">
    <property type="entry name" value="gltX_bact"/>
    <property type="match status" value="1"/>
</dbReference>
<dbReference type="AlphaFoldDB" id="A0A381YM59"/>
<evidence type="ECO:0000256" key="7">
    <source>
        <dbReference type="ARBA" id="ARBA00022741"/>
    </source>
</evidence>
<dbReference type="GO" id="GO:0006424">
    <property type="term" value="P:glutamyl-tRNA aminoacylation"/>
    <property type="evidence" value="ECO:0007669"/>
    <property type="project" value="InterPro"/>
</dbReference>
<dbReference type="PANTHER" id="PTHR43311:SF2">
    <property type="entry name" value="GLUTAMATE--TRNA LIGASE, MITOCHONDRIAL-RELATED"/>
    <property type="match status" value="1"/>
</dbReference>
<evidence type="ECO:0000256" key="2">
    <source>
        <dbReference type="ARBA" id="ARBA00007894"/>
    </source>
</evidence>
<evidence type="ECO:0000259" key="12">
    <source>
        <dbReference type="Pfam" id="PF00749"/>
    </source>
</evidence>
<dbReference type="InterPro" id="IPR020058">
    <property type="entry name" value="Glu/Gln-tRNA-synth_Ib_cat-dom"/>
</dbReference>
<dbReference type="GO" id="GO:0005524">
    <property type="term" value="F:ATP binding"/>
    <property type="evidence" value="ECO:0007669"/>
    <property type="project" value="UniProtKB-KW"/>
</dbReference>
<dbReference type="InterPro" id="IPR045462">
    <property type="entry name" value="aa-tRNA-synth_I_cd-bd"/>
</dbReference>
<dbReference type="NCBIfam" id="NF004315">
    <property type="entry name" value="PRK05710.1-4"/>
    <property type="match status" value="1"/>
</dbReference>
<accession>A0A381YM59</accession>
<evidence type="ECO:0000256" key="4">
    <source>
        <dbReference type="ARBA" id="ARBA00012835"/>
    </source>
</evidence>
<evidence type="ECO:0000256" key="10">
    <source>
        <dbReference type="ARBA" id="ARBA00023146"/>
    </source>
</evidence>
<dbReference type="InterPro" id="IPR004527">
    <property type="entry name" value="Glu-tRNA-ligase_bac/mito"/>
</dbReference>
<keyword evidence="6" id="KW-0436">Ligase</keyword>
<dbReference type="PRINTS" id="PR00987">
    <property type="entry name" value="TRNASYNTHGLU"/>
</dbReference>
<evidence type="ECO:0000256" key="9">
    <source>
        <dbReference type="ARBA" id="ARBA00022917"/>
    </source>
</evidence>
<comment type="subcellular location">
    <subcellularLocation>
        <location evidence="1">Cytoplasm</location>
    </subcellularLocation>
</comment>
<dbReference type="InterPro" id="IPR000924">
    <property type="entry name" value="Glu/Gln-tRNA-synth"/>
</dbReference>
<proteinExistence type="inferred from homology"/>
<comment type="subunit">
    <text evidence="3">Monomer.</text>
</comment>
<feature type="domain" description="Aminoacyl-tRNA synthetase class I anticodon-binding" evidence="13">
    <location>
        <begin position="340"/>
        <end position="469"/>
    </location>
</feature>
<evidence type="ECO:0000256" key="6">
    <source>
        <dbReference type="ARBA" id="ARBA00022598"/>
    </source>
</evidence>
<protein>
    <recommendedName>
        <fullName evidence="4">glutamate--tRNA ligase</fullName>
        <ecNumber evidence="4">6.1.1.17</ecNumber>
    </recommendedName>
    <alternativeName>
        <fullName evidence="11">Glutamyl-tRNA synthetase</fullName>
    </alternativeName>
</protein>
<dbReference type="GO" id="GO:0004818">
    <property type="term" value="F:glutamate-tRNA ligase activity"/>
    <property type="evidence" value="ECO:0007669"/>
    <property type="project" value="UniProtKB-EC"/>
</dbReference>
<dbReference type="Pfam" id="PF19269">
    <property type="entry name" value="Anticodon_2"/>
    <property type="match status" value="1"/>
</dbReference>
<dbReference type="InterPro" id="IPR020751">
    <property type="entry name" value="aa-tRNA-synth_I_codon-bd_sub2"/>
</dbReference>
<dbReference type="Gene3D" id="1.10.10.350">
    <property type="match status" value="1"/>
</dbReference>
<comment type="similarity">
    <text evidence="2">Belongs to the class-I aminoacyl-tRNA synthetase family. Glutamate--tRNA ligase type 1 subfamily.</text>
</comment>
<dbReference type="EC" id="6.1.1.17" evidence="4"/>
<dbReference type="CDD" id="cd00808">
    <property type="entry name" value="GluRS_core"/>
    <property type="match status" value="1"/>
</dbReference>
<evidence type="ECO:0000256" key="5">
    <source>
        <dbReference type="ARBA" id="ARBA00022490"/>
    </source>
</evidence>
<evidence type="ECO:0000256" key="3">
    <source>
        <dbReference type="ARBA" id="ARBA00011245"/>
    </source>
</evidence>
<dbReference type="Pfam" id="PF00749">
    <property type="entry name" value="tRNA-synt_1c"/>
    <property type="match status" value="1"/>
</dbReference>
<gene>
    <name evidence="14" type="ORF">METZ01_LOCUS130918</name>
</gene>
<dbReference type="GO" id="GO:0008270">
    <property type="term" value="F:zinc ion binding"/>
    <property type="evidence" value="ECO:0007669"/>
    <property type="project" value="InterPro"/>
</dbReference>
<keyword evidence="9" id="KW-0648">Protein biosynthesis</keyword>
<keyword evidence="5" id="KW-0963">Cytoplasm</keyword>
<keyword evidence="10" id="KW-0030">Aminoacyl-tRNA synthetase</keyword>
<keyword evidence="8" id="KW-0067">ATP-binding</keyword>
<feature type="domain" description="Glutamyl/glutaminyl-tRNA synthetase class Ib catalytic" evidence="12">
    <location>
        <begin position="6"/>
        <end position="313"/>
    </location>
</feature>
<dbReference type="InterPro" id="IPR001412">
    <property type="entry name" value="aa-tRNA-synth_I_CS"/>
</dbReference>
<dbReference type="EMBL" id="UINC01018558">
    <property type="protein sequence ID" value="SVA78064.1"/>
    <property type="molecule type" value="Genomic_DNA"/>
</dbReference>
<dbReference type="GO" id="GO:0005829">
    <property type="term" value="C:cytosol"/>
    <property type="evidence" value="ECO:0007669"/>
    <property type="project" value="TreeGrafter"/>
</dbReference>
<dbReference type="FunFam" id="3.40.50.620:FF:000007">
    <property type="entry name" value="Glutamate--tRNA ligase"/>
    <property type="match status" value="1"/>
</dbReference>
<evidence type="ECO:0000256" key="11">
    <source>
        <dbReference type="ARBA" id="ARBA00030865"/>
    </source>
</evidence>
<evidence type="ECO:0000259" key="13">
    <source>
        <dbReference type="Pfam" id="PF19269"/>
    </source>
</evidence>
<dbReference type="Gene3D" id="3.40.50.620">
    <property type="entry name" value="HUPs"/>
    <property type="match status" value="1"/>
</dbReference>
<name>A0A381YM59_9ZZZZ</name>
<organism evidence="14">
    <name type="scientific">marine metagenome</name>
    <dbReference type="NCBI Taxonomy" id="408172"/>
    <lineage>
        <taxon>unclassified sequences</taxon>
        <taxon>metagenomes</taxon>
        <taxon>ecological metagenomes</taxon>
    </lineage>
</organism>
<dbReference type="PROSITE" id="PS00178">
    <property type="entry name" value="AA_TRNA_LIGASE_I"/>
    <property type="match status" value="1"/>
</dbReference>
<dbReference type="HAMAP" id="MF_00022">
    <property type="entry name" value="Glu_tRNA_synth_type1"/>
    <property type="match status" value="1"/>
</dbReference>
<sequence>MNKPPIRVRFAPSPTGQLHLGGARTALFNWLYAQHHGGEFFLRIEDTDRDRSKEEYTGQIINSLNWLGLQWSEPLLFQSKRTNNYKIAIQKLLDSGIAYRCFLTREELDQARKEAQTKGGDFRVPKTYRDIPLQDQKRMLNAGQSFTIRLKISPGKTHFKDHIYGAITVNNEEIDDFIIARSDGTPTYNFTVVVDDHTMGISHVIRGEDHISNTPKQLLIYEALGYPAPEFAHLPMILGPDKKRLSKRHGAAGIQDFRNAGFSADVLLNYLVMLGWNPGTEQELFSREEMVDQFDIRKVQKKGAVYDEKKLYWIAGQHLARVSEDELLQSIRSEEPNWQRHAKDEYIHNVLKLMKIRAKTLNELKDITGYFFSDPVTFDHNAAAKRWKERSLNKLIEKYIQRLENITNWSAADLETALRATAEDMAVSAAKLIHPVRLAVSGQSEGLGLFELLELLGKMTCIRRLRKALTIFPLTND</sequence>
<evidence type="ECO:0000256" key="8">
    <source>
        <dbReference type="ARBA" id="ARBA00022840"/>
    </source>
</evidence>
<keyword evidence="7" id="KW-0547">Nucleotide-binding</keyword>
<dbReference type="SUPFAM" id="SSF52374">
    <property type="entry name" value="Nucleotidylyl transferase"/>
    <property type="match status" value="1"/>
</dbReference>
<evidence type="ECO:0000256" key="1">
    <source>
        <dbReference type="ARBA" id="ARBA00004496"/>
    </source>
</evidence>
<evidence type="ECO:0000313" key="14">
    <source>
        <dbReference type="EMBL" id="SVA78064.1"/>
    </source>
</evidence>
<dbReference type="InterPro" id="IPR014729">
    <property type="entry name" value="Rossmann-like_a/b/a_fold"/>
</dbReference>
<dbReference type="InterPro" id="IPR033910">
    <property type="entry name" value="GluRS_core"/>
</dbReference>
<dbReference type="GO" id="GO:0000049">
    <property type="term" value="F:tRNA binding"/>
    <property type="evidence" value="ECO:0007669"/>
    <property type="project" value="InterPro"/>
</dbReference>
<dbReference type="SUPFAM" id="SSF48163">
    <property type="entry name" value="An anticodon-binding domain of class I aminoacyl-tRNA synthetases"/>
    <property type="match status" value="1"/>
</dbReference>
<dbReference type="PANTHER" id="PTHR43311">
    <property type="entry name" value="GLUTAMATE--TRNA LIGASE"/>
    <property type="match status" value="1"/>
</dbReference>